<reference evidence="13" key="2">
    <citation type="submission" date="2025-09" db="UniProtKB">
        <authorList>
            <consortium name="Ensembl"/>
        </authorList>
    </citation>
    <scope>IDENTIFICATION</scope>
</reference>
<name>A0A3B3ZTH7_9GOBI</name>
<keyword evidence="4" id="KW-0378">Hydrolase</keyword>
<dbReference type="GeneID" id="117381785"/>
<dbReference type="InterPro" id="IPR045228">
    <property type="entry name" value="Gpp1/Gpp2-like"/>
</dbReference>
<dbReference type="InterPro" id="IPR006439">
    <property type="entry name" value="HAD-SF_hydro_IA"/>
</dbReference>
<dbReference type="Ensembl" id="ENSPMGT00000008102.1">
    <property type="protein sequence ID" value="ENSPMGP00000007616.1"/>
    <property type="gene ID" value="ENSPMGG00000006317.1"/>
</dbReference>
<protein>
    <recommendedName>
        <fullName evidence="9">Pseudouridine-5'-phosphatase</fullName>
        <ecNumber evidence="8">3.1.3.96</ecNumber>
    </recommendedName>
    <alternativeName>
        <fullName evidence="10">Haloacid dehalogenase-like hydrolase domain-containing protein 1</fullName>
    </alternativeName>
    <alternativeName>
        <fullName evidence="11">Haloacid dehalogenase-like hydrolase domain-containing protein 1A</fullName>
    </alternativeName>
    <alternativeName>
        <fullName evidence="12">Pseudouridine-5'-monophosphatase</fullName>
    </alternativeName>
</protein>
<comment type="cofactor">
    <cofactor evidence="1">
        <name>Mg(2+)</name>
        <dbReference type="ChEBI" id="CHEBI:18420"/>
    </cofactor>
</comment>
<organism evidence="13 14">
    <name type="scientific">Periophthalmus magnuspinnatus</name>
    <dbReference type="NCBI Taxonomy" id="409849"/>
    <lineage>
        <taxon>Eukaryota</taxon>
        <taxon>Metazoa</taxon>
        <taxon>Chordata</taxon>
        <taxon>Craniata</taxon>
        <taxon>Vertebrata</taxon>
        <taxon>Euteleostomi</taxon>
        <taxon>Actinopterygii</taxon>
        <taxon>Neopterygii</taxon>
        <taxon>Teleostei</taxon>
        <taxon>Neoteleostei</taxon>
        <taxon>Acanthomorphata</taxon>
        <taxon>Gobiaria</taxon>
        <taxon>Gobiiformes</taxon>
        <taxon>Gobioidei</taxon>
        <taxon>Gobiidae</taxon>
        <taxon>Oxudercinae</taxon>
        <taxon>Periophthalmus</taxon>
    </lineage>
</organism>
<dbReference type="CTD" id="8226"/>
<dbReference type="GO" id="GO:0046872">
    <property type="term" value="F:metal ion binding"/>
    <property type="evidence" value="ECO:0007669"/>
    <property type="project" value="UniProtKB-KW"/>
</dbReference>
<sequence>MSEEIVSFKPVSHVIFDMDGLLLDTERLYTDSFQQVCSRFGREYTWALKSKVMGQRALDAAEVIRAELDLPISAEELLKETREIQERIFPTAQLLPGVERLILHLKHHSVPMAVATSSAGLTYSLKTSRHQSFFSLFHHVVTGDDPELKRGKPHPDPFLLCAFRFTPPGHPQKCLVFEDAPLGVTAALSAQMQVVMVPDPNLDRTLTRDATLTLPSMNLFRPELFGLPPFE</sequence>
<dbReference type="SFLD" id="SFLDS00003">
    <property type="entry name" value="Haloacid_Dehalogenase"/>
    <property type="match status" value="1"/>
</dbReference>
<dbReference type="FunFam" id="3.40.50.1000:FF:000055">
    <property type="entry name" value="Haloacid dehalogenase-like hydrolase family protein"/>
    <property type="match status" value="1"/>
</dbReference>
<dbReference type="CDD" id="cd07529">
    <property type="entry name" value="HAD_AtGPP-like"/>
    <property type="match status" value="1"/>
</dbReference>
<dbReference type="SFLD" id="SFLDG01135">
    <property type="entry name" value="C1.5.6:_HAD__Beta-PGM__Phospha"/>
    <property type="match status" value="1"/>
</dbReference>
<evidence type="ECO:0000256" key="6">
    <source>
        <dbReference type="ARBA" id="ARBA00052504"/>
    </source>
</evidence>
<dbReference type="Proteomes" id="UP000261520">
    <property type="component" value="Unplaced"/>
</dbReference>
<evidence type="ECO:0000256" key="4">
    <source>
        <dbReference type="ARBA" id="ARBA00022801"/>
    </source>
</evidence>
<dbReference type="Gene3D" id="1.10.150.240">
    <property type="entry name" value="Putative phosphatase, domain 2"/>
    <property type="match status" value="1"/>
</dbReference>
<dbReference type="PANTHER" id="PTHR18901:SF38">
    <property type="entry name" value="PSEUDOURIDINE-5'-PHOSPHATASE"/>
    <property type="match status" value="1"/>
</dbReference>
<accession>A0A3B3ZTH7</accession>
<evidence type="ECO:0000256" key="1">
    <source>
        <dbReference type="ARBA" id="ARBA00001946"/>
    </source>
</evidence>
<dbReference type="RefSeq" id="XP_033834697.1">
    <property type="nucleotide sequence ID" value="XM_033978806.2"/>
</dbReference>
<dbReference type="InterPro" id="IPR023198">
    <property type="entry name" value="PGP-like_dom2"/>
</dbReference>
<evidence type="ECO:0000256" key="7">
    <source>
        <dbReference type="ARBA" id="ARBA00056605"/>
    </source>
</evidence>
<dbReference type="SUPFAM" id="SSF56784">
    <property type="entry name" value="HAD-like"/>
    <property type="match status" value="1"/>
</dbReference>
<dbReference type="InterPro" id="IPR036412">
    <property type="entry name" value="HAD-like_sf"/>
</dbReference>
<dbReference type="SFLD" id="SFLDG01129">
    <property type="entry name" value="C1.5:_HAD__Beta-PGM__Phosphata"/>
    <property type="match status" value="1"/>
</dbReference>
<evidence type="ECO:0000256" key="5">
    <source>
        <dbReference type="ARBA" id="ARBA00022842"/>
    </source>
</evidence>
<evidence type="ECO:0000256" key="12">
    <source>
        <dbReference type="ARBA" id="ARBA00083904"/>
    </source>
</evidence>
<comment type="catalytic activity">
    <reaction evidence="6">
        <text>psi-UMP + H2O = pseudouridine + phosphate</text>
        <dbReference type="Rhea" id="RHEA:10944"/>
        <dbReference type="ChEBI" id="CHEBI:15377"/>
        <dbReference type="ChEBI" id="CHEBI:17802"/>
        <dbReference type="ChEBI" id="CHEBI:43474"/>
        <dbReference type="ChEBI" id="CHEBI:58380"/>
        <dbReference type="EC" id="3.1.3.96"/>
    </reaction>
</comment>
<dbReference type="InterPro" id="IPR041492">
    <property type="entry name" value="HAD_2"/>
</dbReference>
<dbReference type="InterPro" id="IPR023214">
    <property type="entry name" value="HAD_sf"/>
</dbReference>
<dbReference type="OrthoDB" id="40579at2759"/>
<dbReference type="FunFam" id="1.10.150.240:FF:000001">
    <property type="entry name" value="Haloacid dehalogenase-like hydrolase domain"/>
    <property type="match status" value="1"/>
</dbReference>
<keyword evidence="14" id="KW-1185">Reference proteome</keyword>
<proteinExistence type="inferred from homology"/>
<reference evidence="13" key="1">
    <citation type="submission" date="2025-08" db="UniProtKB">
        <authorList>
            <consortium name="Ensembl"/>
        </authorList>
    </citation>
    <scope>IDENTIFICATION</scope>
</reference>
<evidence type="ECO:0000256" key="9">
    <source>
        <dbReference type="ARBA" id="ARBA00070517"/>
    </source>
</evidence>
<evidence type="ECO:0000256" key="8">
    <source>
        <dbReference type="ARBA" id="ARBA00066578"/>
    </source>
</evidence>
<evidence type="ECO:0000256" key="11">
    <source>
        <dbReference type="ARBA" id="ARBA00075873"/>
    </source>
</evidence>
<dbReference type="AlphaFoldDB" id="A0A3B3ZTH7"/>
<dbReference type="EC" id="3.1.3.96" evidence="8"/>
<keyword evidence="3" id="KW-0479">Metal-binding</keyword>
<comment type="function">
    <text evidence="7">Dephosphorylates pseudouridine 5'-phosphate, a potential intermediate in rRNA degradation. Pseudouridine is then excreted intact in urine.</text>
</comment>
<dbReference type="Gene3D" id="3.40.50.1000">
    <property type="entry name" value="HAD superfamily/HAD-like"/>
    <property type="match status" value="1"/>
</dbReference>
<comment type="similarity">
    <text evidence="2">Belongs to the HAD-like hydrolase superfamily. CbbY/CbbZ/Gph/YieH family.</text>
</comment>
<evidence type="ECO:0000313" key="13">
    <source>
        <dbReference type="Ensembl" id="ENSPMGP00000007616.1"/>
    </source>
</evidence>
<evidence type="ECO:0000256" key="10">
    <source>
        <dbReference type="ARBA" id="ARBA00075025"/>
    </source>
</evidence>
<dbReference type="NCBIfam" id="TIGR01509">
    <property type="entry name" value="HAD-SF-IA-v3"/>
    <property type="match status" value="1"/>
</dbReference>
<dbReference type="PANTHER" id="PTHR18901">
    <property type="entry name" value="2-DEOXYGLUCOSE-6-PHOSPHATE PHOSPHATASE 2"/>
    <property type="match status" value="1"/>
</dbReference>
<evidence type="ECO:0000256" key="3">
    <source>
        <dbReference type="ARBA" id="ARBA00022723"/>
    </source>
</evidence>
<keyword evidence="5" id="KW-0460">Magnesium</keyword>
<evidence type="ECO:0000256" key="2">
    <source>
        <dbReference type="ARBA" id="ARBA00006171"/>
    </source>
</evidence>
<dbReference type="STRING" id="409849.ENSPMGP00000007616"/>
<dbReference type="GO" id="GO:1990738">
    <property type="term" value="F:pseudouridine 5'-phosphatase activity"/>
    <property type="evidence" value="ECO:0007669"/>
    <property type="project" value="UniProtKB-EC"/>
</dbReference>
<dbReference type="Pfam" id="PF13419">
    <property type="entry name" value="HAD_2"/>
    <property type="match status" value="1"/>
</dbReference>
<evidence type="ECO:0000313" key="14">
    <source>
        <dbReference type="Proteomes" id="UP000261520"/>
    </source>
</evidence>